<dbReference type="RefSeq" id="WP_379738025.1">
    <property type="nucleotide sequence ID" value="NZ_JBHRVV010000002.1"/>
</dbReference>
<dbReference type="InterPro" id="IPR006119">
    <property type="entry name" value="Resolv_N"/>
</dbReference>
<dbReference type="InterPro" id="IPR038109">
    <property type="entry name" value="DNA_bind_recomb_sf"/>
</dbReference>
<dbReference type="SUPFAM" id="SSF53041">
    <property type="entry name" value="Resolvase-like"/>
    <property type="match status" value="1"/>
</dbReference>
<evidence type="ECO:0000313" key="2">
    <source>
        <dbReference type="EMBL" id="MFC3461442.1"/>
    </source>
</evidence>
<dbReference type="PANTHER" id="PTHR30461">
    <property type="entry name" value="DNA-INVERTASE FROM LAMBDOID PROPHAGE"/>
    <property type="match status" value="1"/>
</dbReference>
<evidence type="ECO:0000259" key="1">
    <source>
        <dbReference type="PROSITE" id="PS51737"/>
    </source>
</evidence>
<dbReference type="InterPro" id="IPR036162">
    <property type="entry name" value="Resolvase-like_N_sf"/>
</dbReference>
<sequence length="366" mass="40317">MKEKAGSTFGAVRGLSNLIRDVQAGGAAFQLIIVYDVSRWGRFQDVDEAAYHEHTCRRAGIKVLYSGEQFADDGTPLGALMKSIKRTMAAEYSRELSTKTFNAQCRFTQFGYKQGGHAGYGLRRLAITKDGTPRRILQFGEAKGAVTDRVVLIPGPEHEAATVRRVYALYLEKKFSEPAIARLLNDEGVASEFGRPWTHSMVNSLLTNLKYCGTLAFNRKSGKLSSRRTSNPSEQWIVNEGAVEPLVSASLFAQARDERARRLRRYALDELLVLLRICYKTHGKVNAKIIAADPLMPDPQLFVRGFGSLIAAYEAAGLDRCPSHVFVETKRIIAARLHDLAIEVAGLARSAGAVVDDGASTRSIDH</sequence>
<keyword evidence="3" id="KW-1185">Reference proteome</keyword>
<dbReference type="Proteomes" id="UP001595665">
    <property type="component" value="Unassembled WGS sequence"/>
</dbReference>
<feature type="domain" description="Recombinase" evidence="1">
    <location>
        <begin position="142"/>
        <end position="265"/>
    </location>
</feature>
<dbReference type="Pfam" id="PF00239">
    <property type="entry name" value="Resolvase"/>
    <property type="match status" value="1"/>
</dbReference>
<organism evidence="2 3">
    <name type="scientific">Massilia haematophila</name>
    <dbReference type="NCBI Taxonomy" id="457923"/>
    <lineage>
        <taxon>Bacteria</taxon>
        <taxon>Pseudomonadati</taxon>
        <taxon>Pseudomonadota</taxon>
        <taxon>Betaproteobacteria</taxon>
        <taxon>Burkholderiales</taxon>
        <taxon>Oxalobacteraceae</taxon>
        <taxon>Telluria group</taxon>
        <taxon>Massilia</taxon>
    </lineage>
</organism>
<evidence type="ECO:0000313" key="3">
    <source>
        <dbReference type="Proteomes" id="UP001595665"/>
    </source>
</evidence>
<comment type="caution">
    <text evidence="2">The sequence shown here is derived from an EMBL/GenBank/DDBJ whole genome shotgun (WGS) entry which is preliminary data.</text>
</comment>
<proteinExistence type="predicted"/>
<dbReference type="Pfam" id="PF07508">
    <property type="entry name" value="Recombinase"/>
    <property type="match status" value="1"/>
</dbReference>
<dbReference type="EMBL" id="JBHRVV010000002">
    <property type="protein sequence ID" value="MFC3461442.1"/>
    <property type="molecule type" value="Genomic_DNA"/>
</dbReference>
<accession>A0ABV7PTB7</accession>
<dbReference type="InterPro" id="IPR011109">
    <property type="entry name" value="DNA_bind_recombinase_dom"/>
</dbReference>
<reference evidence="3" key="1">
    <citation type="journal article" date="2019" name="Int. J. Syst. Evol. Microbiol.">
        <title>The Global Catalogue of Microorganisms (GCM) 10K type strain sequencing project: providing services to taxonomists for standard genome sequencing and annotation.</title>
        <authorList>
            <consortium name="The Broad Institute Genomics Platform"/>
            <consortium name="The Broad Institute Genome Sequencing Center for Infectious Disease"/>
            <person name="Wu L."/>
            <person name="Ma J."/>
        </authorList>
    </citation>
    <scope>NUCLEOTIDE SEQUENCE [LARGE SCALE GENOMIC DNA]</scope>
    <source>
        <strain evidence="3">CCM 7480</strain>
    </source>
</reference>
<dbReference type="PROSITE" id="PS51737">
    <property type="entry name" value="RECOMBINASE_DNA_BIND"/>
    <property type="match status" value="1"/>
</dbReference>
<protein>
    <submittedName>
        <fullName evidence="2">Recombinase family protein</fullName>
    </submittedName>
</protein>
<gene>
    <name evidence="2" type="ORF">ACFOPH_24850</name>
</gene>
<dbReference type="InterPro" id="IPR050639">
    <property type="entry name" value="SSR_resolvase"/>
</dbReference>
<dbReference type="Gene3D" id="3.90.1750.20">
    <property type="entry name" value="Putative Large Serine Recombinase, Chain B, Domain 2"/>
    <property type="match status" value="1"/>
</dbReference>
<dbReference type="PANTHER" id="PTHR30461:SF23">
    <property type="entry name" value="DNA RECOMBINASE-RELATED"/>
    <property type="match status" value="1"/>
</dbReference>
<dbReference type="Gene3D" id="3.40.50.1390">
    <property type="entry name" value="Resolvase, N-terminal catalytic domain"/>
    <property type="match status" value="1"/>
</dbReference>
<name>A0ABV7PTB7_9BURK</name>